<dbReference type="Proteomes" id="UP000817854">
    <property type="component" value="Unassembled WGS sequence"/>
</dbReference>
<dbReference type="Gene3D" id="3.40.50.2020">
    <property type="match status" value="1"/>
</dbReference>
<accession>A0ABX0IZC4</accession>
<dbReference type="SUPFAM" id="SSF53271">
    <property type="entry name" value="PRTase-like"/>
    <property type="match status" value="1"/>
</dbReference>
<proteinExistence type="inferred from homology"/>
<evidence type="ECO:0000259" key="2">
    <source>
        <dbReference type="Pfam" id="PF00156"/>
    </source>
</evidence>
<dbReference type="PANTHER" id="PTHR47505:SF1">
    <property type="entry name" value="DNA UTILIZATION PROTEIN YHGH"/>
    <property type="match status" value="1"/>
</dbReference>
<sequence length="227" mass="26047">MHKNLLKLLFPPLCFGCNELLLNNEKIICTSCVHDLPLTHHHLLDTNDTKKKFYGIVDLEFAFSMLYFHKEGIVQKLIHQLKYKGKQEIGSYLAIIYALSLKGLKEKYNIDEIIPVPLHPKRLKERSYNQVDTFCLTLSRELSIPYNKTLLIKNEYSKTQTKKNKAERQVLNNSLFDIKDYSSAEGKHFLLIDDVITTGATIESCAKTLLKIPNAKVSVITIAYTQS</sequence>
<evidence type="ECO:0000313" key="4">
    <source>
        <dbReference type="Proteomes" id="UP000817854"/>
    </source>
</evidence>
<dbReference type="Pfam" id="PF00156">
    <property type="entry name" value="Pribosyltran"/>
    <property type="match status" value="1"/>
</dbReference>
<comment type="caution">
    <text evidence="3">The sequence shown here is derived from an EMBL/GenBank/DDBJ whole genome shotgun (WGS) entry which is preliminary data.</text>
</comment>
<comment type="similarity">
    <text evidence="1">Belongs to the ComF/GntX family.</text>
</comment>
<dbReference type="InterPro" id="IPR000836">
    <property type="entry name" value="PRTase_dom"/>
</dbReference>
<feature type="domain" description="Phosphoribosyltransferase" evidence="2">
    <location>
        <begin position="138"/>
        <end position="221"/>
    </location>
</feature>
<gene>
    <name evidence="3" type="ORF">FIA58_016795</name>
</gene>
<evidence type="ECO:0000313" key="3">
    <source>
        <dbReference type="EMBL" id="NHN27341.1"/>
    </source>
</evidence>
<dbReference type="CDD" id="cd06223">
    <property type="entry name" value="PRTases_typeI"/>
    <property type="match status" value="1"/>
</dbReference>
<reference evidence="4" key="1">
    <citation type="submission" date="2019-05" db="EMBL/GenBank/DDBJ databases">
        <title>Flavobacterium profundi sp. nov., isolated from a deep-sea seamount.</title>
        <authorList>
            <person name="Zhang D.-C."/>
        </authorList>
    </citation>
    <scope>NUCLEOTIDE SEQUENCE [LARGE SCALE GENOMIC DNA]</scope>
    <source>
        <strain evidence="4">EC11</strain>
    </source>
</reference>
<dbReference type="PANTHER" id="PTHR47505">
    <property type="entry name" value="DNA UTILIZATION PROTEIN YHGH"/>
    <property type="match status" value="1"/>
</dbReference>
<dbReference type="EMBL" id="VEVQ02000013">
    <property type="protein sequence ID" value="NHN27341.1"/>
    <property type="molecule type" value="Genomic_DNA"/>
</dbReference>
<dbReference type="InterPro" id="IPR051910">
    <property type="entry name" value="ComF/GntX_DNA_util-trans"/>
</dbReference>
<reference evidence="3 4" key="3">
    <citation type="submission" date="2020-02" db="EMBL/GenBank/DDBJ databases">
        <title>Flavobacterium profundi sp. nov., isolated from a deep-sea seamount.</title>
        <authorList>
            <person name="Zhang D.-C."/>
        </authorList>
    </citation>
    <scope>NUCLEOTIDE SEQUENCE [LARGE SCALE GENOMIC DNA]</scope>
    <source>
        <strain evidence="3 4">EC11</strain>
    </source>
</reference>
<reference evidence="3 4" key="2">
    <citation type="submission" date="2019-05" db="EMBL/GenBank/DDBJ databases">
        <authorList>
            <person name="Lianzixin W."/>
        </authorList>
    </citation>
    <scope>NUCLEOTIDE SEQUENCE [LARGE SCALE GENOMIC DNA]</scope>
    <source>
        <strain evidence="3 4">EC11</strain>
    </source>
</reference>
<keyword evidence="4" id="KW-1185">Reference proteome</keyword>
<dbReference type="InterPro" id="IPR029057">
    <property type="entry name" value="PRTase-like"/>
</dbReference>
<protein>
    <submittedName>
        <fullName evidence="3">ComF family protein</fullName>
    </submittedName>
</protein>
<organism evidence="3 4">
    <name type="scientific">Flavobacterium jejuense</name>
    <dbReference type="NCBI Taxonomy" id="1544455"/>
    <lineage>
        <taxon>Bacteria</taxon>
        <taxon>Pseudomonadati</taxon>
        <taxon>Bacteroidota</taxon>
        <taxon>Flavobacteriia</taxon>
        <taxon>Flavobacteriales</taxon>
        <taxon>Flavobacteriaceae</taxon>
        <taxon>Flavobacterium</taxon>
    </lineage>
</organism>
<evidence type="ECO:0000256" key="1">
    <source>
        <dbReference type="ARBA" id="ARBA00008007"/>
    </source>
</evidence>
<dbReference type="RefSeq" id="WP_140963855.1">
    <property type="nucleotide sequence ID" value="NZ_VEVQ02000013.1"/>
</dbReference>
<name>A0ABX0IZC4_9FLAO</name>